<protein>
    <recommendedName>
        <fullName evidence="1">Aminoglycoside phosphotransferase domain-containing protein</fullName>
    </recommendedName>
</protein>
<dbReference type="SUPFAM" id="SSF56112">
    <property type="entry name" value="Protein kinase-like (PK-like)"/>
    <property type="match status" value="1"/>
</dbReference>
<dbReference type="InterPro" id="IPR051678">
    <property type="entry name" value="AGP_Transferase"/>
</dbReference>
<sequence>MLIEKVPGVSLYDVWEDLLMEQKKQVLRQIADIAVQLFRLTFKIGSLYRAADGDYAVGPLVSRPFFIEERGAMDFDRGPWATTCDYLAAAARREISFLRVHQTTAMAAMPGMLKAGIPTDTPAIRGTFERLARLAPAFSPKELTLDRCGLKHTDLRLSNFLVNGTCVTGLIDWECAGTYPAWSCAEYPSWIDGESESEGEREEKAQLCAFFRTEVAAHEPAFLRALDEGGPCREFENAALSVWIFYGHLKHWIKELRDNWDRDEPFPVTFSDDDEEDGVTK</sequence>
<evidence type="ECO:0000313" key="2">
    <source>
        <dbReference type="EMBL" id="RUS32078.1"/>
    </source>
</evidence>
<dbReference type="InterPro" id="IPR011009">
    <property type="entry name" value="Kinase-like_dom_sf"/>
</dbReference>
<dbReference type="InterPro" id="IPR002575">
    <property type="entry name" value="Aminoglycoside_PTrfase"/>
</dbReference>
<comment type="caution">
    <text evidence="2">The sequence shown here is derived from an EMBL/GenBank/DDBJ whole genome shotgun (WGS) entry which is preliminary data.</text>
</comment>
<feature type="domain" description="Aminoglycoside phosphotransferase" evidence="1">
    <location>
        <begin position="2"/>
        <end position="182"/>
    </location>
</feature>
<dbReference type="PANTHER" id="PTHR21310:SF13">
    <property type="entry name" value="AMINOGLYCOSIDE PHOSPHOTRANSFERASE DOMAIN-CONTAINING PROTEIN"/>
    <property type="match status" value="1"/>
</dbReference>
<dbReference type="EMBL" id="RBNJ01002337">
    <property type="protein sequence ID" value="RUS32078.1"/>
    <property type="molecule type" value="Genomic_DNA"/>
</dbReference>
<evidence type="ECO:0000259" key="1">
    <source>
        <dbReference type="Pfam" id="PF01636"/>
    </source>
</evidence>
<proteinExistence type="predicted"/>
<reference evidence="2 3" key="1">
    <citation type="journal article" date="2018" name="New Phytol.">
        <title>Phylogenomics of Endogonaceae and evolution of mycorrhizas within Mucoromycota.</title>
        <authorList>
            <person name="Chang Y."/>
            <person name="Desiro A."/>
            <person name="Na H."/>
            <person name="Sandor L."/>
            <person name="Lipzen A."/>
            <person name="Clum A."/>
            <person name="Barry K."/>
            <person name="Grigoriev I.V."/>
            <person name="Martin F.M."/>
            <person name="Stajich J.E."/>
            <person name="Smith M.E."/>
            <person name="Bonito G."/>
            <person name="Spatafora J.W."/>
        </authorList>
    </citation>
    <scope>NUCLEOTIDE SEQUENCE [LARGE SCALE GENOMIC DNA]</scope>
    <source>
        <strain evidence="2 3">AD002</strain>
    </source>
</reference>
<dbReference type="Gene3D" id="3.90.1200.10">
    <property type="match status" value="1"/>
</dbReference>
<dbReference type="Pfam" id="PF01636">
    <property type="entry name" value="APH"/>
    <property type="match status" value="1"/>
</dbReference>
<dbReference type="Proteomes" id="UP000274822">
    <property type="component" value="Unassembled WGS sequence"/>
</dbReference>
<evidence type="ECO:0000313" key="3">
    <source>
        <dbReference type="Proteomes" id="UP000274822"/>
    </source>
</evidence>
<gene>
    <name evidence="2" type="ORF">BC938DRAFT_476335</name>
</gene>
<dbReference type="PANTHER" id="PTHR21310">
    <property type="entry name" value="AMINOGLYCOSIDE PHOSPHOTRANSFERASE-RELATED-RELATED"/>
    <property type="match status" value="1"/>
</dbReference>
<dbReference type="AlphaFoldDB" id="A0A433QQP4"/>
<keyword evidence="3" id="KW-1185">Reference proteome</keyword>
<accession>A0A433QQP4</accession>
<organism evidence="2 3">
    <name type="scientific">Jimgerdemannia flammicorona</name>
    <dbReference type="NCBI Taxonomy" id="994334"/>
    <lineage>
        <taxon>Eukaryota</taxon>
        <taxon>Fungi</taxon>
        <taxon>Fungi incertae sedis</taxon>
        <taxon>Mucoromycota</taxon>
        <taxon>Mucoromycotina</taxon>
        <taxon>Endogonomycetes</taxon>
        <taxon>Endogonales</taxon>
        <taxon>Endogonaceae</taxon>
        <taxon>Jimgerdemannia</taxon>
    </lineage>
</organism>
<name>A0A433QQP4_9FUNG</name>